<proteinExistence type="predicted"/>
<sequence length="154" mass="17158">MRAAHLFVGDEGEADLIFRRKIKLLDRVKGIERGDDLLAVVVYAASIDTPVLDYSREGVRLPQGALSLGDDVGVRHYPEAAFGLTGEADDDIRSLATGSLRIGRGIDLHILKAQLFYLLQKVLRLVKLSLSAVQRADRRIRDHLSESLHHPRLK</sequence>
<organism evidence="1">
    <name type="scientific">bioreactor metagenome</name>
    <dbReference type="NCBI Taxonomy" id="1076179"/>
    <lineage>
        <taxon>unclassified sequences</taxon>
        <taxon>metagenomes</taxon>
        <taxon>ecological metagenomes</taxon>
    </lineage>
</organism>
<evidence type="ECO:0000313" key="1">
    <source>
        <dbReference type="EMBL" id="MPN04862.1"/>
    </source>
</evidence>
<name>A0A645EUG3_9ZZZZ</name>
<reference evidence="1" key="1">
    <citation type="submission" date="2019-08" db="EMBL/GenBank/DDBJ databases">
        <authorList>
            <person name="Kucharzyk K."/>
            <person name="Murdoch R.W."/>
            <person name="Higgins S."/>
            <person name="Loffler F."/>
        </authorList>
    </citation>
    <scope>NUCLEOTIDE SEQUENCE</scope>
</reference>
<comment type="caution">
    <text evidence="1">The sequence shown here is derived from an EMBL/GenBank/DDBJ whole genome shotgun (WGS) entry which is preliminary data.</text>
</comment>
<dbReference type="EMBL" id="VSSQ01050787">
    <property type="protein sequence ID" value="MPN04862.1"/>
    <property type="molecule type" value="Genomic_DNA"/>
</dbReference>
<dbReference type="AlphaFoldDB" id="A0A645EUG3"/>
<accession>A0A645EUG3</accession>
<gene>
    <name evidence="1" type="ORF">SDC9_152110</name>
</gene>
<protein>
    <submittedName>
        <fullName evidence="1">Uncharacterized protein</fullName>
    </submittedName>
</protein>